<dbReference type="AlphaFoldDB" id="A0A0A8LCF8"/>
<feature type="transmembrane region" description="Helical" evidence="7">
    <location>
        <begin position="372"/>
        <end position="392"/>
    </location>
</feature>
<keyword evidence="2" id="KW-0813">Transport</keyword>
<dbReference type="Pfam" id="PF07690">
    <property type="entry name" value="MFS_1"/>
    <property type="match status" value="1"/>
</dbReference>
<evidence type="ECO:0000313" key="9">
    <source>
        <dbReference type="Proteomes" id="UP000031516"/>
    </source>
</evidence>
<evidence type="ECO:0000256" key="3">
    <source>
        <dbReference type="ARBA" id="ARBA00022692"/>
    </source>
</evidence>
<dbReference type="GO" id="GO:0016020">
    <property type="term" value="C:membrane"/>
    <property type="evidence" value="ECO:0007669"/>
    <property type="project" value="UniProtKB-SubCell"/>
</dbReference>
<dbReference type="InterPro" id="IPR011701">
    <property type="entry name" value="MFS"/>
</dbReference>
<dbReference type="OrthoDB" id="3639251at2759"/>
<comment type="subcellular location">
    <subcellularLocation>
        <location evidence="1">Membrane</location>
        <topology evidence="1">Multi-pass membrane protein</topology>
    </subcellularLocation>
</comment>
<organism evidence="8 9">
    <name type="scientific">Kluyveromyces dobzhanskii CBS 2104</name>
    <dbReference type="NCBI Taxonomy" id="1427455"/>
    <lineage>
        <taxon>Eukaryota</taxon>
        <taxon>Fungi</taxon>
        <taxon>Dikarya</taxon>
        <taxon>Ascomycota</taxon>
        <taxon>Saccharomycotina</taxon>
        <taxon>Saccharomycetes</taxon>
        <taxon>Saccharomycetales</taxon>
        <taxon>Saccharomycetaceae</taxon>
        <taxon>Kluyveromyces</taxon>
    </lineage>
</organism>
<dbReference type="SUPFAM" id="SSF103473">
    <property type="entry name" value="MFS general substrate transporter"/>
    <property type="match status" value="1"/>
</dbReference>
<gene>
    <name evidence="8" type="ORF">KLDO_g4813</name>
</gene>
<dbReference type="Gene3D" id="1.20.1250.20">
    <property type="entry name" value="MFS general substrate transporter like domains"/>
    <property type="match status" value="1"/>
</dbReference>
<dbReference type="GO" id="GO:0033229">
    <property type="term" value="F:cysteine transmembrane transporter activity"/>
    <property type="evidence" value="ECO:0007669"/>
    <property type="project" value="TreeGrafter"/>
</dbReference>
<keyword evidence="3 7" id="KW-0812">Transmembrane</keyword>
<evidence type="ECO:0000256" key="5">
    <source>
        <dbReference type="ARBA" id="ARBA00023136"/>
    </source>
</evidence>
<feature type="transmembrane region" description="Helical" evidence="7">
    <location>
        <begin position="344"/>
        <end position="365"/>
    </location>
</feature>
<evidence type="ECO:0000256" key="6">
    <source>
        <dbReference type="SAM" id="MobiDB-lite"/>
    </source>
</evidence>
<feature type="region of interest" description="Disordered" evidence="6">
    <location>
        <begin position="1"/>
        <end position="37"/>
    </location>
</feature>
<accession>A0A0A8LCF8</accession>
<dbReference type="PANTHER" id="PTHR43791:SF63">
    <property type="entry name" value="HIGH AFFINITY CYSTEINE TRANSPORTER"/>
    <property type="match status" value="1"/>
</dbReference>
<dbReference type="EMBL" id="CCBQ010000064">
    <property type="protein sequence ID" value="CDO96616.1"/>
    <property type="molecule type" value="Genomic_DNA"/>
</dbReference>
<reference evidence="8 9" key="1">
    <citation type="submission" date="2014-03" db="EMBL/GenBank/DDBJ databases">
        <title>The genome of Kluyveromyces dobzhanskii.</title>
        <authorList>
            <person name="Nystedt B."/>
            <person name="Astrom S."/>
        </authorList>
    </citation>
    <scope>NUCLEOTIDE SEQUENCE [LARGE SCALE GENOMIC DNA]</scope>
    <source>
        <strain evidence="8 9">CBS 2104</strain>
    </source>
</reference>
<name>A0A0A8LCF8_9SACH</name>
<feature type="transmembrane region" description="Helical" evidence="7">
    <location>
        <begin position="398"/>
        <end position="421"/>
    </location>
</feature>
<feature type="transmembrane region" description="Helical" evidence="7">
    <location>
        <begin position="208"/>
        <end position="227"/>
    </location>
</feature>
<evidence type="ECO:0000256" key="4">
    <source>
        <dbReference type="ARBA" id="ARBA00022989"/>
    </source>
</evidence>
<feature type="transmembrane region" description="Helical" evidence="7">
    <location>
        <begin position="239"/>
        <end position="259"/>
    </location>
</feature>
<evidence type="ECO:0000256" key="7">
    <source>
        <dbReference type="SAM" id="Phobius"/>
    </source>
</evidence>
<feature type="transmembrane region" description="Helical" evidence="7">
    <location>
        <begin position="76"/>
        <end position="93"/>
    </location>
</feature>
<keyword evidence="5 7" id="KW-0472">Membrane</keyword>
<keyword evidence="4 7" id="KW-1133">Transmembrane helix</keyword>
<dbReference type="Proteomes" id="UP000031516">
    <property type="component" value="Unassembled WGS sequence"/>
</dbReference>
<comment type="caution">
    <text evidence="8">The sequence shown here is derived from an EMBL/GenBank/DDBJ whole genome shotgun (WGS) entry which is preliminary data.</text>
</comment>
<dbReference type="InterPro" id="IPR036259">
    <property type="entry name" value="MFS_trans_sf"/>
</dbReference>
<sequence>MTDSKNGEQQIEVAERDDNSQNEKNNEVDTNSVSVEENEKKINIKDADELLKFMDKYESEVEPLTPEEEKKFVKKNFTIVSLLTTLVTLILFMDKSTIGYTTILGIYADTGISKGDFNNLNSIFYAGYLIAQWPCHVLLQKLPLGKYLAGSVFLWALIVGLTAVCNDYGGLMACRFFLGAAESVVVPACEITLGMFLTSKQREVAQPVFWAATAAAPLISSFVSFGLMHTHTSTYPWRIFMALNAGLSLLLAIVVLFFYPNNPADAKFLSTKEKVFLIKQVQESTESSIEQKTIKKYQIYETLKDPVSWLFFFQSFTLMLSNSLTYQQNQLYVDIGVDNLGSSLVSAAGSAWDILLYVIFAFVILKYPNQNGYIAAGCMLLPIASGIAMVTIEWSNKYALLACMILAASSKGVTYIVALGWTTSSVAGYTKKLYRNVMFMLAYGAANIISPQLWNPNDAPRYFPSWIVQIVVSFFLNIVILLSIRYILAKRNKERYQWIQEHPYDNFGIVTFEEGGSEKVNIAMLDLTDFENKRFVYPL</sequence>
<feature type="transmembrane region" description="Helical" evidence="7">
    <location>
        <begin position="466"/>
        <end position="488"/>
    </location>
</feature>
<feature type="transmembrane region" description="Helical" evidence="7">
    <location>
        <begin position="146"/>
        <end position="164"/>
    </location>
</feature>
<feature type="transmembrane region" description="Helical" evidence="7">
    <location>
        <begin position="176"/>
        <end position="196"/>
    </location>
</feature>
<dbReference type="PANTHER" id="PTHR43791">
    <property type="entry name" value="PERMEASE-RELATED"/>
    <property type="match status" value="1"/>
</dbReference>
<evidence type="ECO:0000256" key="1">
    <source>
        <dbReference type="ARBA" id="ARBA00004141"/>
    </source>
</evidence>
<keyword evidence="9" id="KW-1185">Reference proteome</keyword>
<protein>
    <submittedName>
        <fullName evidence="8">WGS project CCBQ000000000 data, contig 00073</fullName>
    </submittedName>
</protein>
<proteinExistence type="predicted"/>
<evidence type="ECO:0000256" key="2">
    <source>
        <dbReference type="ARBA" id="ARBA00022448"/>
    </source>
</evidence>
<feature type="compositionally biased region" description="Basic and acidic residues" evidence="6">
    <location>
        <begin position="13"/>
        <end position="27"/>
    </location>
</feature>
<evidence type="ECO:0000313" key="8">
    <source>
        <dbReference type="EMBL" id="CDO96616.1"/>
    </source>
</evidence>
<feature type="transmembrane region" description="Helical" evidence="7">
    <location>
        <begin position="433"/>
        <end position="454"/>
    </location>
</feature>